<name>A0A7G5CGA1_9CAUD</name>
<protein>
    <submittedName>
        <fullName evidence="2">Uncharacterized protein</fullName>
    </submittedName>
</protein>
<evidence type="ECO:0000256" key="1">
    <source>
        <dbReference type="SAM" id="Phobius"/>
    </source>
</evidence>
<dbReference type="EMBL" id="MT664722">
    <property type="protein sequence ID" value="QMV48303.1"/>
    <property type="molecule type" value="Genomic_DNA"/>
</dbReference>
<dbReference type="GeneID" id="77948530"/>
<keyword evidence="1" id="KW-0472">Membrane</keyword>
<evidence type="ECO:0000313" key="3">
    <source>
        <dbReference type="Proteomes" id="UP000515562"/>
    </source>
</evidence>
<keyword evidence="1" id="KW-1133">Transmembrane helix</keyword>
<dbReference type="RefSeq" id="YP_010672260.1">
    <property type="nucleotide sequence ID" value="NC_070975.1"/>
</dbReference>
<keyword evidence="1" id="KW-0812">Transmembrane</keyword>
<keyword evidence="3" id="KW-1185">Reference proteome</keyword>
<proteinExistence type="predicted"/>
<dbReference type="KEGG" id="vg:77948530"/>
<accession>A0A7G5CGA1</accession>
<organism evidence="2 3">
    <name type="scientific">Proteus phage Vb_PmiP-P59</name>
    <dbReference type="NCBI Taxonomy" id="2754975"/>
    <lineage>
        <taxon>Viruses</taxon>
        <taxon>Duplodnaviria</taxon>
        <taxon>Heunggongvirae</taxon>
        <taxon>Uroviricota</taxon>
        <taxon>Caudoviricetes</taxon>
        <taxon>Grimontviridae</taxon>
        <taxon>Privateervirus</taxon>
        <taxon>Privateervirus P59</taxon>
    </lineage>
</organism>
<sequence>MKINQLGSGRLLFHDKRGSVLVDNNLLMSYPTYAFSGYSDEELNKLIQKWWKRHLLIQKLRQKRENRNNLLSIFVVLFITLIVILPLIK</sequence>
<reference evidence="2 3" key="1">
    <citation type="submission" date="2020-06" db="EMBL/GenBank/DDBJ databases">
        <title>Isolation and characterization of P59,a proteus mirabilis phage with C3 morphology.</title>
        <authorList>
            <person name="Li S."/>
        </authorList>
    </citation>
    <scope>NUCLEOTIDE SEQUENCE [LARGE SCALE GENOMIC DNA]</scope>
</reference>
<dbReference type="Proteomes" id="UP000515562">
    <property type="component" value="Segment"/>
</dbReference>
<feature type="transmembrane region" description="Helical" evidence="1">
    <location>
        <begin position="69"/>
        <end position="88"/>
    </location>
</feature>
<evidence type="ECO:0000313" key="2">
    <source>
        <dbReference type="EMBL" id="QMV48303.1"/>
    </source>
</evidence>